<evidence type="ECO:0000313" key="2">
    <source>
        <dbReference type="EMBL" id="MDL5160318.1"/>
    </source>
</evidence>
<name>A0ABT7MLJ6_9PSEU</name>
<comment type="caution">
    <text evidence="2">The sequence shown here is derived from an EMBL/GenBank/DDBJ whole genome shotgun (WGS) entry which is preliminary data.</text>
</comment>
<dbReference type="Proteomes" id="UP001231924">
    <property type="component" value="Unassembled WGS sequence"/>
</dbReference>
<dbReference type="SMART" id="SM00858">
    <property type="entry name" value="SAF"/>
    <property type="match status" value="1"/>
</dbReference>
<keyword evidence="3" id="KW-1185">Reference proteome</keyword>
<dbReference type="CDD" id="cd11614">
    <property type="entry name" value="SAF_CpaB_FlgA_like"/>
    <property type="match status" value="1"/>
</dbReference>
<dbReference type="Pfam" id="PF08666">
    <property type="entry name" value="SAF"/>
    <property type="match status" value="1"/>
</dbReference>
<gene>
    <name evidence="2" type="ORF">QRT03_30425</name>
</gene>
<dbReference type="Gene3D" id="3.90.1210.10">
    <property type="entry name" value="Antifreeze-like/N-acetylneuraminic acid synthase C-terminal domain"/>
    <property type="match status" value="1"/>
</dbReference>
<evidence type="ECO:0000259" key="1">
    <source>
        <dbReference type="SMART" id="SM00858"/>
    </source>
</evidence>
<dbReference type="InterPro" id="IPR013974">
    <property type="entry name" value="SAF"/>
</dbReference>
<dbReference type="EMBL" id="JASVWF010000010">
    <property type="protein sequence ID" value="MDL5160318.1"/>
    <property type="molecule type" value="Genomic_DNA"/>
</dbReference>
<feature type="domain" description="SAF" evidence="1">
    <location>
        <begin position="58"/>
        <end position="120"/>
    </location>
</feature>
<accession>A0ABT7MLJ6</accession>
<dbReference type="RefSeq" id="WP_286056923.1">
    <property type="nucleotide sequence ID" value="NZ_JASVWF010000010.1"/>
</dbReference>
<organism evidence="2 3">
    <name type="scientific">Actinomycetospora termitidis</name>
    <dbReference type="NCBI Taxonomy" id="3053470"/>
    <lineage>
        <taxon>Bacteria</taxon>
        <taxon>Bacillati</taxon>
        <taxon>Actinomycetota</taxon>
        <taxon>Actinomycetes</taxon>
        <taxon>Pseudonocardiales</taxon>
        <taxon>Pseudonocardiaceae</taxon>
        <taxon>Actinomycetospora</taxon>
    </lineage>
</organism>
<sequence length="219" mass="21583">MRSGRRVGGSVVRRVRRVRLPVGWRRAVLLRRVAAGVLAVLAVVVGVLGAASPEVAGSPVVVANRDLVPGPELVAEDVAVVSRPPGTVPVGALAGPDAAVGGRLVGGVRAGEVLTDVRMLGPESARASAGAPDAAGVPLRLADPALAGLVRPGAVVDVVGGARSGRDGGAVLASGARVLAVLPGEDRSTSPVVVVALPGPVAARVAAATIGQEVTLTLR</sequence>
<proteinExistence type="predicted"/>
<protein>
    <submittedName>
        <fullName evidence="2">SAF domain-containing protein</fullName>
    </submittedName>
</protein>
<reference evidence="2 3" key="1">
    <citation type="submission" date="2023-06" db="EMBL/GenBank/DDBJ databases">
        <title>Actinomycetospora Odt1-22.</title>
        <authorList>
            <person name="Supong K."/>
        </authorList>
    </citation>
    <scope>NUCLEOTIDE SEQUENCE [LARGE SCALE GENOMIC DNA]</scope>
    <source>
        <strain evidence="2 3">Odt1-22</strain>
    </source>
</reference>
<evidence type="ECO:0000313" key="3">
    <source>
        <dbReference type="Proteomes" id="UP001231924"/>
    </source>
</evidence>